<gene>
    <name evidence="1" type="ORF">GCM10008957_23400</name>
</gene>
<keyword evidence="2" id="KW-1185">Reference proteome</keyword>
<dbReference type="EMBL" id="BMQL01000011">
    <property type="protein sequence ID" value="GGR09945.1"/>
    <property type="molecule type" value="Genomic_DNA"/>
</dbReference>
<sequence length="183" mass="20895">MQDIRGGKAGLLQRLEKYIAYHVHNNLKSIGSIHDLALRVFAHLGPERSFLNNASKGILKSCQSSALDIIHARYSIDLLYSIVNEYGAMPPMKFVTEEKRLYEYSVRLLVPQVVWDKDNDRTGFAFAGISKPDYMQENEWAAANEIFSTLQKIREQQVDFEDEDSKKLNGLISNLIKEMNLGQ</sequence>
<dbReference type="AlphaFoldDB" id="A0A918F5J3"/>
<reference evidence="1" key="1">
    <citation type="journal article" date="2014" name="Int. J. Syst. Evol. Microbiol.">
        <title>Complete genome sequence of Corynebacterium casei LMG S-19264T (=DSM 44701T), isolated from a smear-ripened cheese.</title>
        <authorList>
            <consortium name="US DOE Joint Genome Institute (JGI-PGF)"/>
            <person name="Walter F."/>
            <person name="Albersmeier A."/>
            <person name="Kalinowski J."/>
            <person name="Ruckert C."/>
        </authorList>
    </citation>
    <scope>NUCLEOTIDE SEQUENCE</scope>
    <source>
        <strain evidence="1">JCM 31311</strain>
    </source>
</reference>
<reference evidence="1" key="2">
    <citation type="submission" date="2020-09" db="EMBL/GenBank/DDBJ databases">
        <authorList>
            <person name="Sun Q."/>
            <person name="Ohkuma M."/>
        </authorList>
    </citation>
    <scope>NUCLEOTIDE SEQUENCE</scope>
    <source>
        <strain evidence="1">JCM 31311</strain>
    </source>
</reference>
<protein>
    <submittedName>
        <fullName evidence="1">Uncharacterized protein</fullName>
    </submittedName>
</protein>
<dbReference type="RefSeq" id="WP_189090555.1">
    <property type="nucleotide sequence ID" value="NZ_BMQL01000011.1"/>
</dbReference>
<accession>A0A918F5J3</accession>
<proteinExistence type="predicted"/>
<comment type="caution">
    <text evidence="1">The sequence shown here is derived from an EMBL/GenBank/DDBJ whole genome shotgun (WGS) entry which is preliminary data.</text>
</comment>
<dbReference type="Proteomes" id="UP000603865">
    <property type="component" value="Unassembled WGS sequence"/>
</dbReference>
<organism evidence="1 2">
    <name type="scientific">Deinococcus ruber</name>
    <dbReference type="NCBI Taxonomy" id="1848197"/>
    <lineage>
        <taxon>Bacteria</taxon>
        <taxon>Thermotogati</taxon>
        <taxon>Deinococcota</taxon>
        <taxon>Deinococci</taxon>
        <taxon>Deinococcales</taxon>
        <taxon>Deinococcaceae</taxon>
        <taxon>Deinococcus</taxon>
    </lineage>
</organism>
<evidence type="ECO:0000313" key="2">
    <source>
        <dbReference type="Proteomes" id="UP000603865"/>
    </source>
</evidence>
<name>A0A918F5J3_9DEIO</name>
<evidence type="ECO:0000313" key="1">
    <source>
        <dbReference type="EMBL" id="GGR09945.1"/>
    </source>
</evidence>